<feature type="domain" description="Amidohydrolase-related" evidence="1">
    <location>
        <begin position="38"/>
        <end position="314"/>
    </location>
</feature>
<keyword evidence="3" id="KW-1185">Reference proteome</keyword>
<dbReference type="Proteomes" id="UP000076848">
    <property type="component" value="Unassembled WGS sequence"/>
</dbReference>
<dbReference type="PANTHER" id="PTHR35563">
    <property type="entry name" value="BARREL METAL-DEPENDENT HYDROLASE, PUTATIVE (AFU_ORTHOLOGUE AFUA_1G16240)-RELATED"/>
    <property type="match status" value="1"/>
</dbReference>
<dbReference type="Pfam" id="PF04909">
    <property type="entry name" value="Amidohydro_2"/>
    <property type="match status" value="1"/>
</dbReference>
<proteinExistence type="predicted"/>
<protein>
    <submittedName>
        <fullName evidence="2">Dicarboxylic acid hydrolase</fullName>
    </submittedName>
</protein>
<keyword evidence="2" id="KW-0378">Hydrolase</keyword>
<dbReference type="Gene3D" id="3.20.20.140">
    <property type="entry name" value="Metal-dependent hydrolases"/>
    <property type="match status" value="1"/>
</dbReference>
<reference evidence="2 3" key="1">
    <citation type="submission" date="2016-04" db="EMBL/GenBank/DDBJ databases">
        <authorList>
            <consortium name="Pathogen Informatics"/>
        </authorList>
    </citation>
    <scope>NUCLEOTIDE SEQUENCE [LARGE SCALE GENOMIC DNA]</scope>
    <source>
        <strain evidence="2 3">H050680373</strain>
    </source>
</reference>
<evidence type="ECO:0000313" key="2">
    <source>
        <dbReference type="EMBL" id="SAI73731.1"/>
    </source>
</evidence>
<dbReference type="InterPro" id="IPR052358">
    <property type="entry name" value="Aro_Compnd_Degr_Hydrolases"/>
</dbReference>
<sequence>MMAGGTGEGLRNTGHGIALTGSARGLAPRESALPAGACDCHVHIVGPRADYPMAADRHYTPGPASLPALQRHMADAGLDRVVIVQPSVYGTDNRCMLDSLARMAGAGRGIAVVDEGIGDDGLRALHAGWVRGLRVNLESVGRSDPAAIQRSLAAWAERLAPLGWHLQIYASLDAIAAAAPALQGLPVPVVLDHFAMIPADLPHADARVQAVFRLVREGAAYVKLSASYRIESAQGLTEGTRALAQAYADCNPDRVLWASDWPHTNREPGKGPLEVSAYREIGRGRLLRELHAWFSDQDGLRRALVDNPSRLYGFGDGA</sequence>
<dbReference type="PANTHER" id="PTHR35563:SF2">
    <property type="entry name" value="BARREL METAL-DEPENDENT HYDROLASE, PUTATIVE (AFU_ORTHOLOGUE AFUA_1G16240)-RELATED"/>
    <property type="match status" value="1"/>
</dbReference>
<dbReference type="AlphaFoldDB" id="A0A157STS7"/>
<evidence type="ECO:0000313" key="3">
    <source>
        <dbReference type="Proteomes" id="UP000076848"/>
    </source>
</evidence>
<evidence type="ECO:0000259" key="1">
    <source>
        <dbReference type="Pfam" id="PF04909"/>
    </source>
</evidence>
<dbReference type="RefSeq" id="WP_231886080.1">
    <property type="nucleotide sequence ID" value="NZ_FKIF01000009.1"/>
</dbReference>
<dbReference type="SUPFAM" id="SSF51556">
    <property type="entry name" value="Metallo-dependent hydrolases"/>
    <property type="match status" value="1"/>
</dbReference>
<dbReference type="STRING" id="288768.SAMEA3906486_04812"/>
<dbReference type="InterPro" id="IPR006680">
    <property type="entry name" value="Amidohydro-rel"/>
</dbReference>
<accession>A0A157STS7</accession>
<dbReference type="EMBL" id="FKIF01000009">
    <property type="protein sequence ID" value="SAI73731.1"/>
    <property type="molecule type" value="Genomic_DNA"/>
</dbReference>
<dbReference type="GO" id="GO:0016787">
    <property type="term" value="F:hydrolase activity"/>
    <property type="evidence" value="ECO:0007669"/>
    <property type="project" value="UniProtKB-KW"/>
</dbReference>
<dbReference type="InterPro" id="IPR032466">
    <property type="entry name" value="Metal_Hydrolase"/>
</dbReference>
<name>A0A157STS7_9BORD</name>
<organism evidence="2 3">
    <name type="scientific">Bordetella ansorpii</name>
    <dbReference type="NCBI Taxonomy" id="288768"/>
    <lineage>
        <taxon>Bacteria</taxon>
        <taxon>Pseudomonadati</taxon>
        <taxon>Pseudomonadota</taxon>
        <taxon>Betaproteobacteria</taxon>
        <taxon>Burkholderiales</taxon>
        <taxon>Alcaligenaceae</taxon>
        <taxon>Bordetella</taxon>
    </lineage>
</organism>
<gene>
    <name evidence="2" type="ORF">SAMEA3906486_04812</name>
</gene>